<feature type="non-terminal residue" evidence="1">
    <location>
        <position position="156"/>
    </location>
</feature>
<gene>
    <name evidence="1" type="ORF">DRO04_01180</name>
</gene>
<accession>A0A497JJ35</accession>
<evidence type="ECO:0000313" key="1">
    <source>
        <dbReference type="EMBL" id="RLG70773.1"/>
    </source>
</evidence>
<proteinExistence type="predicted"/>
<sequence>MVMREFIVETDTKLFSSAGEVKTIKIPMYAHVSKMVLYGEFTFKNGDTSPSYNTGFPFIIIRKITLYGNGAIPLLELKGSDLKIVSEFMTGQSVEYDSADTTAGATKTYKFRVILPVFQPATAFSYLDVKIELETLSNIGSDITFNSGKIKILPVY</sequence>
<organism evidence="1 2">
    <name type="scientific">Candidatus Iainarchaeum sp</name>
    <dbReference type="NCBI Taxonomy" id="3101447"/>
    <lineage>
        <taxon>Archaea</taxon>
        <taxon>Candidatus Iainarchaeota</taxon>
        <taxon>Candidatus Iainarchaeia</taxon>
        <taxon>Candidatus Iainarchaeales</taxon>
        <taxon>Candidatus Iainarchaeaceae</taxon>
        <taxon>Candidatus Iainarchaeum</taxon>
    </lineage>
</organism>
<comment type="caution">
    <text evidence="1">The sequence shown here is derived from an EMBL/GenBank/DDBJ whole genome shotgun (WGS) entry which is preliminary data.</text>
</comment>
<dbReference type="EMBL" id="QMWP01000033">
    <property type="protein sequence ID" value="RLG70773.1"/>
    <property type="molecule type" value="Genomic_DNA"/>
</dbReference>
<dbReference type="Proteomes" id="UP000278031">
    <property type="component" value="Unassembled WGS sequence"/>
</dbReference>
<dbReference type="AlphaFoldDB" id="A0A497JJ35"/>
<name>A0A497JJ35_9ARCH</name>
<evidence type="ECO:0000313" key="2">
    <source>
        <dbReference type="Proteomes" id="UP000278031"/>
    </source>
</evidence>
<reference evidence="1 2" key="1">
    <citation type="submission" date="2018-06" db="EMBL/GenBank/DDBJ databases">
        <title>Extensive metabolic versatility and redundancy in microbially diverse, dynamic hydrothermal sediments.</title>
        <authorList>
            <person name="Dombrowski N."/>
            <person name="Teske A."/>
            <person name="Baker B.J."/>
        </authorList>
    </citation>
    <scope>NUCLEOTIDE SEQUENCE [LARGE SCALE GENOMIC DNA]</scope>
    <source>
        <strain evidence="1">B51_G17</strain>
    </source>
</reference>
<protein>
    <submittedName>
        <fullName evidence="1">Uncharacterized protein</fullName>
    </submittedName>
</protein>